<protein>
    <submittedName>
        <fullName evidence="1">Uncharacterized protein</fullName>
    </submittedName>
</protein>
<dbReference type="EMBL" id="BK014712">
    <property type="protein sequence ID" value="DAD68951.1"/>
    <property type="molecule type" value="Genomic_DNA"/>
</dbReference>
<reference evidence="1" key="1">
    <citation type="journal article" date="2021" name="Proc. Natl. Acad. Sci. U.S.A.">
        <title>A Catalog of Tens of Thousands of Viruses from Human Metagenomes Reveals Hidden Associations with Chronic Diseases.</title>
        <authorList>
            <person name="Tisza M.J."/>
            <person name="Buck C.B."/>
        </authorList>
    </citation>
    <scope>NUCLEOTIDE SEQUENCE</scope>
    <source>
        <strain evidence="1">CtOsn3</strain>
    </source>
</reference>
<name>A0A8S5LGC4_9CAUD</name>
<proteinExistence type="predicted"/>
<sequence length="167" mass="19333">MRVIEKIKNKDLATELFMGSNDAVVVTDADDFNELTGVGVEMPLYIVDGLTKARKLNEFFSEIDHAPLDTAPYYTVLQSLMQNAELTYTDKVLFLAMVAKLWEWQEHFYNLTDCIELVPDFALIAYVMELYERHWESDDFSELVCHFFSGDIDTPTFFSECDNLKNQ</sequence>
<organism evidence="1">
    <name type="scientific">Siphoviridae sp. ctOsn3</name>
    <dbReference type="NCBI Taxonomy" id="2823577"/>
    <lineage>
        <taxon>Viruses</taxon>
        <taxon>Duplodnaviria</taxon>
        <taxon>Heunggongvirae</taxon>
        <taxon>Uroviricota</taxon>
        <taxon>Caudoviricetes</taxon>
    </lineage>
</organism>
<accession>A0A8S5LGC4</accession>
<evidence type="ECO:0000313" key="1">
    <source>
        <dbReference type="EMBL" id="DAD68951.1"/>
    </source>
</evidence>